<protein>
    <submittedName>
        <fullName evidence="12">ADAM metallopeptidase domain 9</fullName>
    </submittedName>
</protein>
<dbReference type="InterPro" id="IPR036436">
    <property type="entry name" value="Disintegrin_dom_sf"/>
</dbReference>
<feature type="binding site" evidence="8">
    <location>
        <position position="126"/>
    </location>
    <ligand>
        <name>Zn(2+)</name>
        <dbReference type="ChEBI" id="CHEBI:29105"/>
        <note>catalytic</note>
    </ligand>
</feature>
<dbReference type="PANTHER" id="PTHR11905:SF136">
    <property type="entry name" value="DISINTEGRIN AND METALLOPROTEINASE DOMAIN-CONTAINING PROTEIN 9"/>
    <property type="match status" value="1"/>
</dbReference>
<evidence type="ECO:0000256" key="1">
    <source>
        <dbReference type="ARBA" id="ARBA00004167"/>
    </source>
</evidence>
<dbReference type="Pfam" id="PF01421">
    <property type="entry name" value="Reprolysin"/>
    <property type="match status" value="1"/>
</dbReference>
<reference evidence="12" key="1">
    <citation type="submission" date="2025-08" db="UniProtKB">
        <authorList>
            <consortium name="Ensembl"/>
        </authorList>
    </citation>
    <scope>IDENTIFICATION</scope>
</reference>
<dbReference type="GO" id="GO:0046872">
    <property type="term" value="F:metal ion binding"/>
    <property type="evidence" value="ECO:0007669"/>
    <property type="project" value="UniProtKB-KW"/>
</dbReference>
<dbReference type="SUPFAM" id="SSF57552">
    <property type="entry name" value="Blood coagulation inhibitor (disintegrin)"/>
    <property type="match status" value="1"/>
</dbReference>
<dbReference type="Ensembl" id="ENSCCRT00010125729.1">
    <property type="protein sequence ID" value="ENSCCRP00010113031.1"/>
    <property type="gene ID" value="ENSCCRG00010048610.1"/>
</dbReference>
<feature type="disulfide bond" evidence="6">
    <location>
        <begin position="242"/>
        <end position="262"/>
    </location>
</feature>
<sequence length="462" mass="50936">MSVYLHKQNGNNLRCRILTRNCLSDSLSFFTEIKDMVEQQAWLLLARLVPEVMVVELIRYDASDPLLICYRYSHTRFQCLLNSDFDQYLCLCAYVCAFSPQFTNNNVMSFASIVAHELGHNLGMNHDDGRNCKCDVTHCIMNSGATGSHNFSSCSADDFEKMILNSGGRCLLNIPRPDEAYSAPFCGNKLVDVGEECDCGSEEECEKDLCCEPKTCKLRSGAQCAYGVCCKNCRFLPGGTVCRSSTDECDLPEYCNGSSALCQNDVFKQDGHPCKQGQAYCYNGQCQHYDTQCQAIFGTKAKAAPELCFKDVNSKGDRFGNCGYHSNGFRKCESRNAMCGKLQCENVLSSVIFGIKPSIIQTPIADTTCWGVDFLLGSDVPDPGMVNEGTKCGENKICLNFECKSAEVLNYDCDVEKKCHGHGECNSNKNCHCEYGWAPPFCEASGYGGSVDSGPTWNGKTA</sequence>
<keyword evidence="2" id="KW-0812">Transmembrane</keyword>
<dbReference type="PROSITE" id="PS01186">
    <property type="entry name" value="EGF_2"/>
    <property type="match status" value="1"/>
</dbReference>
<accession>A0A8C1RGT2</accession>
<evidence type="ECO:0000259" key="11">
    <source>
        <dbReference type="PROSITE" id="PS50215"/>
    </source>
</evidence>
<evidence type="ECO:0000256" key="4">
    <source>
        <dbReference type="ARBA" id="ARBA00023136"/>
    </source>
</evidence>
<evidence type="ECO:0000259" key="10">
    <source>
        <dbReference type="PROSITE" id="PS50214"/>
    </source>
</evidence>
<dbReference type="InterPro" id="IPR018358">
    <property type="entry name" value="Disintegrin_CS"/>
</dbReference>
<evidence type="ECO:0000256" key="6">
    <source>
        <dbReference type="PROSITE-ProRule" id="PRU00068"/>
    </source>
</evidence>
<keyword evidence="13" id="KW-1185">Reference proteome</keyword>
<dbReference type="PROSITE" id="PS50214">
    <property type="entry name" value="DISINTEGRIN_2"/>
    <property type="match status" value="1"/>
</dbReference>
<dbReference type="PRINTS" id="PR00289">
    <property type="entry name" value="DISINTEGRIN"/>
</dbReference>
<feature type="disulfide bond" evidence="8">
    <location>
        <begin position="134"/>
        <end position="139"/>
    </location>
</feature>
<dbReference type="Gene3D" id="3.40.390.10">
    <property type="entry name" value="Collagenase (Catalytic Domain)"/>
    <property type="match status" value="1"/>
</dbReference>
<dbReference type="InterPro" id="IPR006586">
    <property type="entry name" value="ADAM_Cys-rich"/>
</dbReference>
<dbReference type="FunFam" id="4.10.70.10:FF:000001">
    <property type="entry name" value="Disintegrin and metalloproteinase domain-containing protein 22"/>
    <property type="match status" value="1"/>
</dbReference>
<dbReference type="GO" id="GO:0006508">
    <property type="term" value="P:proteolysis"/>
    <property type="evidence" value="ECO:0007669"/>
    <property type="project" value="InterPro"/>
</dbReference>
<dbReference type="PROSITE" id="PS50215">
    <property type="entry name" value="ADAM_MEPRO"/>
    <property type="match status" value="1"/>
</dbReference>
<dbReference type="SMART" id="SM00608">
    <property type="entry name" value="ACR"/>
    <property type="match status" value="1"/>
</dbReference>
<dbReference type="InterPro" id="IPR001590">
    <property type="entry name" value="Peptidase_M12B"/>
</dbReference>
<organism evidence="12 13">
    <name type="scientific">Cyprinus carpio</name>
    <name type="common">Common carp</name>
    <dbReference type="NCBI Taxonomy" id="7962"/>
    <lineage>
        <taxon>Eukaryota</taxon>
        <taxon>Metazoa</taxon>
        <taxon>Chordata</taxon>
        <taxon>Craniata</taxon>
        <taxon>Vertebrata</taxon>
        <taxon>Euteleostomi</taxon>
        <taxon>Actinopterygii</taxon>
        <taxon>Neopterygii</taxon>
        <taxon>Teleostei</taxon>
        <taxon>Ostariophysi</taxon>
        <taxon>Cypriniformes</taxon>
        <taxon>Cyprinidae</taxon>
        <taxon>Cyprininae</taxon>
        <taxon>Cyprinus</taxon>
    </lineage>
</organism>
<dbReference type="PANTHER" id="PTHR11905">
    <property type="entry name" value="ADAM A DISINTEGRIN AND METALLOPROTEASE DOMAIN"/>
    <property type="match status" value="1"/>
</dbReference>
<feature type="domain" description="Disintegrin" evidence="10">
    <location>
        <begin position="183"/>
        <end position="270"/>
    </location>
</feature>
<keyword evidence="8" id="KW-0862">Zinc</keyword>
<evidence type="ECO:0000313" key="12">
    <source>
        <dbReference type="Ensembl" id="ENSCCRP00010113031.1"/>
    </source>
</evidence>
<keyword evidence="3" id="KW-1133">Transmembrane helix</keyword>
<evidence type="ECO:0000256" key="7">
    <source>
        <dbReference type="PROSITE-ProRule" id="PRU00076"/>
    </source>
</evidence>
<comment type="caution">
    <text evidence="7">Lacks conserved residue(s) required for the propagation of feature annotation.</text>
</comment>
<dbReference type="Pfam" id="PF00200">
    <property type="entry name" value="Disintegrin"/>
    <property type="match status" value="1"/>
</dbReference>
<name>A0A8C1RGT2_CYPCA</name>
<comment type="subcellular location">
    <subcellularLocation>
        <location evidence="1">Membrane</location>
        <topology evidence="1">Single-pass membrane protein</topology>
    </subcellularLocation>
</comment>
<keyword evidence="5 7" id="KW-1015">Disulfide bond</keyword>
<feature type="disulfide bond" evidence="7">
    <location>
        <begin position="433"/>
        <end position="442"/>
    </location>
</feature>
<dbReference type="Proteomes" id="UP000694427">
    <property type="component" value="Unplaced"/>
</dbReference>
<feature type="binding site" evidence="8">
    <location>
        <position position="116"/>
    </location>
    <ligand>
        <name>Zn(2+)</name>
        <dbReference type="ChEBI" id="CHEBI:29105"/>
        <note>catalytic</note>
    </ligand>
</feature>
<keyword evidence="7" id="KW-0245">EGF-like domain</keyword>
<feature type="disulfide bond" evidence="8">
    <location>
        <begin position="90"/>
        <end position="170"/>
    </location>
</feature>
<evidence type="ECO:0000256" key="5">
    <source>
        <dbReference type="ARBA" id="ARBA00023157"/>
    </source>
</evidence>
<dbReference type="InterPro" id="IPR024079">
    <property type="entry name" value="MetalloPept_cat_dom_sf"/>
</dbReference>
<dbReference type="PROSITE" id="PS00427">
    <property type="entry name" value="DISINTEGRIN_1"/>
    <property type="match status" value="1"/>
</dbReference>
<dbReference type="Pfam" id="PF08516">
    <property type="entry name" value="ADAM_CR"/>
    <property type="match status" value="1"/>
</dbReference>
<keyword evidence="4" id="KW-0472">Membrane</keyword>
<evidence type="ECO:0000256" key="3">
    <source>
        <dbReference type="ARBA" id="ARBA00022989"/>
    </source>
</evidence>
<feature type="domain" description="Peptidase M12B" evidence="11">
    <location>
        <begin position="89"/>
        <end position="175"/>
    </location>
</feature>
<dbReference type="GO" id="GO:0004222">
    <property type="term" value="F:metalloendopeptidase activity"/>
    <property type="evidence" value="ECO:0007669"/>
    <property type="project" value="InterPro"/>
</dbReference>
<proteinExistence type="predicted"/>
<keyword evidence="8" id="KW-0479">Metal-binding</keyword>
<dbReference type="Gene3D" id="4.10.70.10">
    <property type="entry name" value="Disintegrin domain"/>
    <property type="match status" value="1"/>
</dbReference>
<reference evidence="12" key="2">
    <citation type="submission" date="2025-09" db="UniProtKB">
        <authorList>
            <consortium name="Ensembl"/>
        </authorList>
    </citation>
    <scope>IDENTIFICATION</scope>
</reference>
<feature type="active site" evidence="8">
    <location>
        <position position="117"/>
    </location>
</feature>
<dbReference type="SUPFAM" id="SSF55486">
    <property type="entry name" value="Metalloproteases ('zincins'), catalytic domain"/>
    <property type="match status" value="1"/>
</dbReference>
<dbReference type="PROSITE" id="PS50026">
    <property type="entry name" value="EGF_3"/>
    <property type="match status" value="1"/>
</dbReference>
<dbReference type="InterPro" id="IPR000742">
    <property type="entry name" value="EGF"/>
</dbReference>
<evidence type="ECO:0000256" key="2">
    <source>
        <dbReference type="ARBA" id="ARBA00022692"/>
    </source>
</evidence>
<dbReference type="AlphaFoldDB" id="A0A8C1RGT2"/>
<evidence type="ECO:0000259" key="9">
    <source>
        <dbReference type="PROSITE" id="PS50026"/>
    </source>
</evidence>
<dbReference type="SMART" id="SM00050">
    <property type="entry name" value="DISIN"/>
    <property type="match status" value="1"/>
</dbReference>
<feature type="binding site" evidence="8">
    <location>
        <position position="120"/>
    </location>
    <ligand>
        <name>Zn(2+)</name>
        <dbReference type="ChEBI" id="CHEBI:29105"/>
        <note>catalytic</note>
    </ligand>
</feature>
<feature type="domain" description="EGF-like" evidence="9">
    <location>
        <begin position="409"/>
        <end position="443"/>
    </location>
</feature>
<evidence type="ECO:0000313" key="13">
    <source>
        <dbReference type="Proteomes" id="UP000694427"/>
    </source>
</evidence>
<evidence type="ECO:0000256" key="8">
    <source>
        <dbReference type="PROSITE-ProRule" id="PRU00276"/>
    </source>
</evidence>
<dbReference type="GO" id="GO:0005886">
    <property type="term" value="C:plasma membrane"/>
    <property type="evidence" value="ECO:0007669"/>
    <property type="project" value="TreeGrafter"/>
</dbReference>
<dbReference type="InterPro" id="IPR001762">
    <property type="entry name" value="Disintegrin_dom"/>
</dbReference>